<feature type="non-terminal residue" evidence="2">
    <location>
        <position position="964"/>
    </location>
</feature>
<feature type="transmembrane region" description="Helical" evidence="1">
    <location>
        <begin position="766"/>
        <end position="787"/>
    </location>
</feature>
<dbReference type="EMBL" id="JNBS01000208">
    <property type="protein sequence ID" value="OQS07653.1"/>
    <property type="molecule type" value="Genomic_DNA"/>
</dbReference>
<dbReference type="OrthoDB" id="73567at2759"/>
<feature type="transmembrane region" description="Helical" evidence="1">
    <location>
        <begin position="12"/>
        <end position="33"/>
    </location>
</feature>
<keyword evidence="1" id="KW-1133">Transmembrane helix</keyword>
<feature type="transmembrane region" description="Helical" evidence="1">
    <location>
        <begin position="592"/>
        <end position="617"/>
    </location>
</feature>
<evidence type="ECO:0000256" key="1">
    <source>
        <dbReference type="SAM" id="Phobius"/>
    </source>
</evidence>
<feature type="transmembrane region" description="Helical" evidence="1">
    <location>
        <begin position="900"/>
        <end position="919"/>
    </location>
</feature>
<dbReference type="AlphaFoldDB" id="A0A1W0ABH5"/>
<evidence type="ECO:0000313" key="3">
    <source>
        <dbReference type="Proteomes" id="UP000243217"/>
    </source>
</evidence>
<comment type="caution">
    <text evidence="2">The sequence shown here is derived from an EMBL/GenBank/DDBJ whole genome shotgun (WGS) entry which is preliminary data.</text>
</comment>
<name>A0A1W0ABH5_9STRA</name>
<keyword evidence="3" id="KW-1185">Reference proteome</keyword>
<sequence length="964" mass="109251">MQRFMLSHAKDLPIAIGLAYILLSLSSSVWYLFILSPSMANDFWWAGYNITGSQAYLVDLVNQILCTHANGSFDPLVSTAHVAKTYTLPVSYTNIIPTYMRAYTLGELQTIEYAVVHLRQLSAYWSMRMNSQYCWVDFNKTFEAAHTISRQLRCEKYYKDNAAVYLEAMLRNQIWDAYVLYWSGIGINFNVAYERGLQETQQGRDFLAQISSSLVRSTIEDEIAYWKSYNLTKYKLQWQNRWQPRISETILVENAFGMQQLITLKALDQVVGPWSSQSLFWMPLQDTFNAMIMNRSFIRGTSLYFGANTTNHLPVINLETYRGIASASGALTGIANLFHNQIGPYLSIDLFLVPVPKILTTVYNQFHHILYDQLTSDTFDTFMSMPSLTGAPVPPIWRNLVYFGGDPMCTSGAVSTFVQQSFDFFETCFQPTQLQLSINNEAMIWSLWLNLQLGQQLSATTISSICANLVSPLPCQANYAQVAALYKSLSFPTELTNKLILLKDAIQSTQVSLMQFVATQPNGSISLLQQQLLDSDEYWNVLGWCFVFEWVLGIREVVSFEGDVSSMVLISNAYVGQQYITSNTTMETATKMIYYLVLITSLLLVGVGLLASVFLVTTRLNVVGANLLKFNRLVGDIWIGRSLTFIRGASAVLLLSSCQVSLTISKGFSRLKHTPRSFIETLIVTGEATWITYTMNDFLVLFFRDISRHYWKWSSSLVWLIYLLIELLYPVEMTISLDRQCVGRDMDFELSCTTGVVYVGSFSRTLLLFGIQGGAIIICMFAWKLYLGLYPHPSGQLAERSFHFSGSTDILAQPIKEDLTTATYDFVTCILCGLIPIHIRSKSYTFDLKIWEFIHDPESTVSEKRFTAPYIGTQTFTKIIPLVPEHEVLPKRTGSRWRQLLAVAGMGHMLFAIFSSISYFEVAQVNLTNDVYWAGFNITGAHAFFATWLNEQLVLGLSSQQLEI</sequence>
<keyword evidence="1" id="KW-0472">Membrane</keyword>
<gene>
    <name evidence="2" type="ORF">THRCLA_20098</name>
</gene>
<proteinExistence type="predicted"/>
<evidence type="ECO:0008006" key="4">
    <source>
        <dbReference type="Google" id="ProtNLM"/>
    </source>
</evidence>
<evidence type="ECO:0000313" key="2">
    <source>
        <dbReference type="EMBL" id="OQS07653.1"/>
    </source>
</evidence>
<accession>A0A1W0ABH5</accession>
<feature type="transmembrane region" description="Helical" evidence="1">
    <location>
        <begin position="710"/>
        <end position="729"/>
    </location>
</feature>
<protein>
    <recommendedName>
        <fullName evidence="4">Transmembrane protein</fullName>
    </recommendedName>
</protein>
<organism evidence="2 3">
    <name type="scientific">Thraustotheca clavata</name>
    <dbReference type="NCBI Taxonomy" id="74557"/>
    <lineage>
        <taxon>Eukaryota</taxon>
        <taxon>Sar</taxon>
        <taxon>Stramenopiles</taxon>
        <taxon>Oomycota</taxon>
        <taxon>Saprolegniomycetes</taxon>
        <taxon>Saprolegniales</taxon>
        <taxon>Achlyaceae</taxon>
        <taxon>Thraustotheca</taxon>
    </lineage>
</organism>
<dbReference type="Proteomes" id="UP000243217">
    <property type="component" value="Unassembled WGS sequence"/>
</dbReference>
<reference evidence="2 3" key="1">
    <citation type="journal article" date="2014" name="Genome Biol. Evol.">
        <title>The secreted proteins of Achlya hypogyna and Thraustotheca clavata identify the ancestral oomycete secretome and reveal gene acquisitions by horizontal gene transfer.</title>
        <authorList>
            <person name="Misner I."/>
            <person name="Blouin N."/>
            <person name="Leonard G."/>
            <person name="Richards T.A."/>
            <person name="Lane C.E."/>
        </authorList>
    </citation>
    <scope>NUCLEOTIDE SEQUENCE [LARGE SCALE GENOMIC DNA]</scope>
    <source>
        <strain evidence="2 3">ATCC 34112</strain>
    </source>
</reference>
<keyword evidence="1" id="KW-0812">Transmembrane</keyword>